<feature type="region of interest" description="Disordered" evidence="5">
    <location>
        <begin position="1"/>
        <end position="43"/>
    </location>
</feature>
<feature type="compositionally biased region" description="Polar residues" evidence="5">
    <location>
        <begin position="697"/>
        <end position="711"/>
    </location>
</feature>
<evidence type="ECO:0000256" key="1">
    <source>
        <dbReference type="ARBA" id="ARBA00022723"/>
    </source>
</evidence>
<dbReference type="OrthoDB" id="411372at2759"/>
<feature type="compositionally biased region" description="Polar residues" evidence="5">
    <location>
        <begin position="290"/>
        <end position="306"/>
    </location>
</feature>
<dbReference type="InParanoid" id="A0A067PPW3"/>
<evidence type="ECO:0000256" key="3">
    <source>
        <dbReference type="ARBA" id="ARBA00022833"/>
    </source>
</evidence>
<dbReference type="GO" id="GO:0000209">
    <property type="term" value="P:protein polyubiquitination"/>
    <property type="evidence" value="ECO:0007669"/>
    <property type="project" value="InterPro"/>
</dbReference>
<evidence type="ECO:0000313" key="7">
    <source>
        <dbReference type="EMBL" id="KDQ53337.1"/>
    </source>
</evidence>
<dbReference type="InterPro" id="IPR000571">
    <property type="entry name" value="Znf_CCCH"/>
</dbReference>
<evidence type="ECO:0000256" key="4">
    <source>
        <dbReference type="PROSITE-ProRule" id="PRU00723"/>
    </source>
</evidence>
<reference evidence="8" key="1">
    <citation type="journal article" date="2014" name="Proc. Natl. Acad. Sci. U.S.A.">
        <title>Extensive sampling of basidiomycete genomes demonstrates inadequacy of the white-rot/brown-rot paradigm for wood decay fungi.</title>
        <authorList>
            <person name="Riley R."/>
            <person name="Salamov A.A."/>
            <person name="Brown D.W."/>
            <person name="Nagy L.G."/>
            <person name="Floudas D."/>
            <person name="Held B.W."/>
            <person name="Levasseur A."/>
            <person name="Lombard V."/>
            <person name="Morin E."/>
            <person name="Otillar R."/>
            <person name="Lindquist E.A."/>
            <person name="Sun H."/>
            <person name="LaButti K.M."/>
            <person name="Schmutz J."/>
            <person name="Jabbour D."/>
            <person name="Luo H."/>
            <person name="Baker S.E."/>
            <person name="Pisabarro A.G."/>
            <person name="Walton J.D."/>
            <person name="Blanchette R.A."/>
            <person name="Henrissat B."/>
            <person name="Martin F."/>
            <person name="Cullen D."/>
            <person name="Hibbett D.S."/>
            <person name="Grigoriev I.V."/>
        </authorList>
    </citation>
    <scope>NUCLEOTIDE SEQUENCE [LARGE SCALE GENOMIC DNA]</scope>
    <source>
        <strain evidence="8">MUCL 33604</strain>
    </source>
</reference>
<dbReference type="InterPro" id="IPR036855">
    <property type="entry name" value="Znf_CCCH_sf"/>
</dbReference>
<dbReference type="EMBL" id="KL197734">
    <property type="protein sequence ID" value="KDQ53337.1"/>
    <property type="molecule type" value="Genomic_DNA"/>
</dbReference>
<evidence type="ECO:0000256" key="2">
    <source>
        <dbReference type="ARBA" id="ARBA00022771"/>
    </source>
</evidence>
<gene>
    <name evidence="7" type="ORF">JAAARDRAFT_39397</name>
</gene>
<dbReference type="Pfam" id="PF00642">
    <property type="entry name" value="zf-CCCH"/>
    <property type="match status" value="1"/>
</dbReference>
<feature type="region of interest" description="Disordered" evidence="5">
    <location>
        <begin position="562"/>
        <end position="763"/>
    </location>
</feature>
<proteinExistence type="predicted"/>
<dbReference type="Gene3D" id="4.10.1000.10">
    <property type="entry name" value="Zinc finger, CCCH-type"/>
    <property type="match status" value="1"/>
</dbReference>
<protein>
    <recommendedName>
        <fullName evidence="6">C3H1-type domain-containing protein</fullName>
    </recommendedName>
</protein>
<dbReference type="SUPFAM" id="SSF90229">
    <property type="entry name" value="CCCH zinc finger"/>
    <property type="match status" value="1"/>
</dbReference>
<dbReference type="PANTHER" id="PTHR11224">
    <property type="entry name" value="MAKORIN-RELATED"/>
    <property type="match status" value="1"/>
</dbReference>
<feature type="region of interest" description="Disordered" evidence="5">
    <location>
        <begin position="106"/>
        <end position="177"/>
    </location>
</feature>
<dbReference type="AlphaFoldDB" id="A0A067PPW3"/>
<dbReference type="Pfam" id="PF14608">
    <property type="entry name" value="zf-CCCH_2"/>
    <property type="match status" value="1"/>
</dbReference>
<dbReference type="HOGENOM" id="CLU_012195_0_0_1"/>
<feature type="zinc finger region" description="C3H1-type" evidence="4">
    <location>
        <begin position="43"/>
        <end position="70"/>
    </location>
</feature>
<dbReference type="STRING" id="933084.A0A067PPW3"/>
<feature type="region of interest" description="Disordered" evidence="5">
    <location>
        <begin position="214"/>
        <end position="306"/>
    </location>
</feature>
<keyword evidence="1 4" id="KW-0479">Metal-binding</keyword>
<organism evidence="7 8">
    <name type="scientific">Jaapia argillacea MUCL 33604</name>
    <dbReference type="NCBI Taxonomy" id="933084"/>
    <lineage>
        <taxon>Eukaryota</taxon>
        <taxon>Fungi</taxon>
        <taxon>Dikarya</taxon>
        <taxon>Basidiomycota</taxon>
        <taxon>Agaricomycotina</taxon>
        <taxon>Agaricomycetes</taxon>
        <taxon>Agaricomycetidae</taxon>
        <taxon>Jaapiales</taxon>
        <taxon>Jaapiaceae</taxon>
        <taxon>Jaapia</taxon>
    </lineage>
</organism>
<feature type="domain" description="C3H1-type" evidence="6">
    <location>
        <begin position="73"/>
        <end position="100"/>
    </location>
</feature>
<dbReference type="GO" id="GO:0008270">
    <property type="term" value="F:zinc ion binding"/>
    <property type="evidence" value="ECO:0007669"/>
    <property type="project" value="UniProtKB-KW"/>
</dbReference>
<dbReference type="SMART" id="SM00356">
    <property type="entry name" value="ZnF_C3H1"/>
    <property type="match status" value="2"/>
</dbReference>
<feature type="compositionally biased region" description="Basic and acidic residues" evidence="5">
    <location>
        <begin position="1"/>
        <end position="32"/>
    </location>
</feature>
<feature type="compositionally biased region" description="Gly residues" evidence="5">
    <location>
        <begin position="146"/>
        <end position="157"/>
    </location>
</feature>
<name>A0A067PPW3_9AGAM</name>
<evidence type="ECO:0000259" key="6">
    <source>
        <dbReference type="PROSITE" id="PS50103"/>
    </source>
</evidence>
<accession>A0A067PPW3</accession>
<feature type="compositionally biased region" description="Low complexity" evidence="5">
    <location>
        <begin position="641"/>
        <end position="651"/>
    </location>
</feature>
<feature type="compositionally biased region" description="Polar residues" evidence="5">
    <location>
        <begin position="220"/>
        <end position="230"/>
    </location>
</feature>
<keyword evidence="2 4" id="KW-0863">Zinc-finger</keyword>
<keyword evidence="3 4" id="KW-0862">Zinc</keyword>
<evidence type="ECO:0000313" key="8">
    <source>
        <dbReference type="Proteomes" id="UP000027265"/>
    </source>
</evidence>
<feature type="region of interest" description="Disordered" evidence="5">
    <location>
        <begin position="373"/>
        <end position="393"/>
    </location>
</feature>
<keyword evidence="8" id="KW-1185">Reference proteome</keyword>
<dbReference type="InterPro" id="IPR045072">
    <property type="entry name" value="MKRN-like"/>
</dbReference>
<feature type="zinc finger region" description="C3H1-type" evidence="4">
    <location>
        <begin position="73"/>
        <end position="100"/>
    </location>
</feature>
<feature type="compositionally biased region" description="Acidic residues" evidence="5">
    <location>
        <begin position="752"/>
        <end position="763"/>
    </location>
</feature>
<feature type="compositionally biased region" description="Basic and acidic residues" evidence="5">
    <location>
        <begin position="587"/>
        <end position="601"/>
    </location>
</feature>
<sequence>MPVVDKRHDDDESRESERDRDRDLDGEREKPSKGGKASSKAKDLSHVPCKFFRVGSCTAGASCPFSHSSSEPGQAKDVCAWFVKGNCKFGHKCALAHILPGQSMSMDRKNKKAAQLASGAGGGGGSHQNREGRGGRANKNGAQGESNGGKPPGGGQGRNALLSGGSTAPTRVLAGSSRPPIPVALKATISPSAPAPALKDTDFAAFGLPDEINKAPAPALQSSDSVTPPTLQEPDPADDKTAHTTHTPLPTSIPSAPRRLSATTPTDLGPIGSPPRASPSNHARVHGFSPGTSPQQGGDFVSTSPFSAPGTQSIFVSYDRSESNDFKYRSGIAASLGATRTWGGDLGGRSAASSHPTNLETAVEDDDLEEFIPGSLSDLLTPEERSRRMSRSKAVRPNIANLVSQADALDPAAAQRANGEGHRHSRSVPAPSLLKDIKSIWGENGEEQPAPGAPPGLSAVGLGNGTPSSFKSNSGFGGRALGDEHPSPSLLSPTNASAAFLPGLHQHYMNAKSGLQRTEPNNLRTGPSSFYAADILRMPTSSANKPSDFVGLTGAAALSPPRYNAFSNRPPFDPNPTDPYSGRRGHATNDHYGVESDDRRPAFSPSARALQAHAPGQSLPQGLAAGYSRIHALPPPPSIPSPSASGAFSPPHVSAFSPGSAGRGFGGSTDWARMSPGSYNDHPQAPPGLSHSPPANAANTFDSMMSRLSLTSAPSAAAPPQAPGMMGRSVSGRAWHQGPLSPLSGPVLTGDVVDDDDLFSMDG</sequence>
<dbReference type="Proteomes" id="UP000027265">
    <property type="component" value="Unassembled WGS sequence"/>
</dbReference>
<dbReference type="PANTHER" id="PTHR11224:SF10">
    <property type="entry name" value="IP09428P-RELATED"/>
    <property type="match status" value="1"/>
</dbReference>
<feature type="domain" description="C3H1-type" evidence="6">
    <location>
        <begin position="43"/>
        <end position="70"/>
    </location>
</feature>
<feature type="compositionally biased region" description="Polar residues" evidence="5">
    <location>
        <begin position="465"/>
        <end position="474"/>
    </location>
</feature>
<dbReference type="GO" id="GO:0061630">
    <property type="term" value="F:ubiquitin protein ligase activity"/>
    <property type="evidence" value="ECO:0007669"/>
    <property type="project" value="InterPro"/>
</dbReference>
<dbReference type="PROSITE" id="PS50103">
    <property type="entry name" value="ZF_C3H1"/>
    <property type="match status" value="2"/>
</dbReference>
<feature type="region of interest" description="Disordered" evidence="5">
    <location>
        <begin position="411"/>
        <end position="494"/>
    </location>
</feature>
<feature type="compositionally biased region" description="Polar residues" evidence="5">
    <location>
        <begin position="244"/>
        <end position="254"/>
    </location>
</feature>
<evidence type="ECO:0000256" key="5">
    <source>
        <dbReference type="SAM" id="MobiDB-lite"/>
    </source>
</evidence>